<gene>
    <name evidence="3" type="ordered locus">Lcho_3264</name>
</gene>
<dbReference type="AlphaFoldDB" id="B1Y1R0"/>
<feature type="domain" description="Fumarylacetoacetase-like C-terminal" evidence="1">
    <location>
        <begin position="96"/>
        <end position="325"/>
    </location>
</feature>
<evidence type="ECO:0000313" key="4">
    <source>
        <dbReference type="Proteomes" id="UP000001693"/>
    </source>
</evidence>
<dbReference type="PANTHER" id="PTHR43211">
    <property type="entry name" value="FUMARYLACETOACETATE HYDROLASE"/>
    <property type="match status" value="1"/>
</dbReference>
<evidence type="ECO:0008006" key="5">
    <source>
        <dbReference type="Google" id="ProtNLM"/>
    </source>
</evidence>
<accession>B1Y1R0</accession>
<organism evidence="3 4">
    <name type="scientific">Leptothrix cholodnii (strain ATCC 51168 / LMG 8142 / SP-6)</name>
    <name type="common">Leptothrix discophora (strain SP-6)</name>
    <dbReference type="NCBI Taxonomy" id="395495"/>
    <lineage>
        <taxon>Bacteria</taxon>
        <taxon>Pseudomonadati</taxon>
        <taxon>Pseudomonadota</taxon>
        <taxon>Betaproteobacteria</taxon>
        <taxon>Burkholderiales</taxon>
        <taxon>Sphaerotilaceae</taxon>
        <taxon>Leptothrix</taxon>
    </lineage>
</organism>
<sequence length="328" mass="34960" precursor="true">MKLASYRDGSRDGQLVVVSRDLSMALYANGIASRLQQVLDDWNFLSPQLQDLSQTLNHGKARHAFPFEPAMCLAPLPRAPRWVRAAAYLGPLERALRSRGVEPPTRLKSQPLFHPSASDLFVGAAQDAVFRSADAEIDFEAQWAVVTADIAAGASPDQALEGVRLVGLLNDWTLRATADAELAQGGAWVHGKPPAGWAPVLVTLDELGGAWQRGRLALQVEIRHNGKHFARLATGEGMQFHVGQLLATLARQRPLTAGTLLSSGAIGQDDAAAGCASLMAQRVGAADAKPARPLPDYLKDGDEVQIEAIGADGQSVFGAIAQTVVTRD</sequence>
<dbReference type="InterPro" id="IPR041072">
    <property type="entry name" value="FAA_hydro_N"/>
</dbReference>
<name>B1Y1R0_LEPCP</name>
<dbReference type="Pfam" id="PF18288">
    <property type="entry name" value="FAA_hydro_N_2"/>
    <property type="match status" value="1"/>
</dbReference>
<evidence type="ECO:0000313" key="3">
    <source>
        <dbReference type="EMBL" id="ACB35522.1"/>
    </source>
</evidence>
<dbReference type="STRING" id="395495.Lcho_3264"/>
<dbReference type="HOGENOM" id="CLU_050185_0_0_4"/>
<evidence type="ECO:0000259" key="1">
    <source>
        <dbReference type="Pfam" id="PF01557"/>
    </source>
</evidence>
<reference evidence="3 4" key="1">
    <citation type="submission" date="2008-03" db="EMBL/GenBank/DDBJ databases">
        <title>Complete sequence of Leptothrix cholodnii SP-6.</title>
        <authorList>
            <consortium name="US DOE Joint Genome Institute"/>
            <person name="Copeland A."/>
            <person name="Lucas S."/>
            <person name="Lapidus A."/>
            <person name="Glavina del Rio T."/>
            <person name="Dalin E."/>
            <person name="Tice H."/>
            <person name="Bruce D."/>
            <person name="Goodwin L."/>
            <person name="Pitluck S."/>
            <person name="Chertkov O."/>
            <person name="Brettin T."/>
            <person name="Detter J.C."/>
            <person name="Han C."/>
            <person name="Kuske C.R."/>
            <person name="Schmutz J."/>
            <person name="Larimer F."/>
            <person name="Land M."/>
            <person name="Hauser L."/>
            <person name="Kyrpides N."/>
            <person name="Lykidis A."/>
            <person name="Emerson D."/>
            <person name="Richardson P."/>
        </authorList>
    </citation>
    <scope>NUCLEOTIDE SEQUENCE [LARGE SCALE GENOMIC DNA]</scope>
    <source>
        <strain evidence="4">ATCC 51168 / LMG 8142 / SP-6</strain>
    </source>
</reference>
<dbReference type="RefSeq" id="WP_012348269.1">
    <property type="nucleotide sequence ID" value="NC_010524.1"/>
</dbReference>
<evidence type="ECO:0000259" key="2">
    <source>
        <dbReference type="Pfam" id="PF18288"/>
    </source>
</evidence>
<dbReference type="SUPFAM" id="SSF56529">
    <property type="entry name" value="FAH"/>
    <property type="match status" value="1"/>
</dbReference>
<dbReference type="KEGG" id="lch:Lcho_3264"/>
<proteinExistence type="predicted"/>
<keyword evidence="4" id="KW-1185">Reference proteome</keyword>
<protein>
    <recommendedName>
        <fullName evidence="5">Fumarylacetoacetate (FAA) hydrolase</fullName>
    </recommendedName>
</protein>
<dbReference type="GO" id="GO:0003824">
    <property type="term" value="F:catalytic activity"/>
    <property type="evidence" value="ECO:0007669"/>
    <property type="project" value="InterPro"/>
</dbReference>
<feature type="domain" description="Fumarylacetoacetase N-terminal" evidence="2">
    <location>
        <begin position="1"/>
        <end position="78"/>
    </location>
</feature>
<dbReference type="Proteomes" id="UP000001693">
    <property type="component" value="Chromosome"/>
</dbReference>
<dbReference type="eggNOG" id="COG0179">
    <property type="taxonomic scope" value="Bacteria"/>
</dbReference>
<dbReference type="Gene3D" id="3.90.850.10">
    <property type="entry name" value="Fumarylacetoacetase-like, C-terminal domain"/>
    <property type="match status" value="1"/>
</dbReference>
<dbReference type="InterPro" id="IPR036663">
    <property type="entry name" value="Fumarylacetoacetase_C_sf"/>
</dbReference>
<dbReference type="OrthoDB" id="9775905at2"/>
<dbReference type="EMBL" id="CP001013">
    <property type="protein sequence ID" value="ACB35522.1"/>
    <property type="molecule type" value="Genomic_DNA"/>
</dbReference>
<dbReference type="PANTHER" id="PTHR43211:SF1">
    <property type="entry name" value="BLL6422 PROTEIN"/>
    <property type="match status" value="1"/>
</dbReference>
<dbReference type="InterPro" id="IPR011234">
    <property type="entry name" value="Fumarylacetoacetase-like_C"/>
</dbReference>
<dbReference type="Pfam" id="PF01557">
    <property type="entry name" value="FAA_hydrolase"/>
    <property type="match status" value="1"/>
</dbReference>